<name>A0A7W9L2Y4_9HYPH</name>
<sequence>MPLEGMRGLAALQVVFAHYASVFFPAIARIVPGEEGTLGLRLARSPLFFLLDGGVAVFSFFLMSGFVLGLSFLRSDLPMPRQVAKRFVRLYLPVLAALALALVLLTLWPRLGLRMQVFNGSDWLRGLHLFSPGRTATVYQDVLLNSMLLGYAGASIFRFFDTAAVGLPLVGLGHALDPPLWTLHIEFWGSLLTLAMAQAYRRLRRPAFWAVYALALVATAGGAFSLFLIGFAAGLFRDRLTGRDHAPLRGLFAVLALAGAVALSGYSPLMPFVGLQIEKELAAVLVFGAVLVAPWLDRLLSARPLAWLGGLSFGLYLTHFPILFTLSILLFLGLQPSFGALPAALAATAVGIAVSIGVAAAFEQLVDWPAIGLAARIGSGPPVPVTPAGGRSPGANPR</sequence>
<gene>
    <name evidence="3" type="ORF">GGQ63_003026</name>
</gene>
<dbReference type="EMBL" id="JACHOO010000006">
    <property type="protein sequence ID" value="MBB5753951.1"/>
    <property type="molecule type" value="Genomic_DNA"/>
</dbReference>
<feature type="transmembrane region" description="Helical" evidence="1">
    <location>
        <begin position="313"/>
        <end position="334"/>
    </location>
</feature>
<evidence type="ECO:0000259" key="2">
    <source>
        <dbReference type="Pfam" id="PF01757"/>
    </source>
</evidence>
<feature type="transmembrane region" description="Helical" evidence="1">
    <location>
        <begin position="142"/>
        <end position="160"/>
    </location>
</feature>
<evidence type="ECO:0000256" key="1">
    <source>
        <dbReference type="SAM" id="Phobius"/>
    </source>
</evidence>
<feature type="transmembrane region" description="Helical" evidence="1">
    <location>
        <begin position="6"/>
        <end position="27"/>
    </location>
</feature>
<feature type="transmembrane region" description="Helical" evidence="1">
    <location>
        <begin position="209"/>
        <end position="236"/>
    </location>
</feature>
<keyword evidence="1" id="KW-1133">Transmembrane helix</keyword>
<feature type="transmembrane region" description="Helical" evidence="1">
    <location>
        <begin position="180"/>
        <end position="197"/>
    </location>
</feature>
<dbReference type="Proteomes" id="UP000523821">
    <property type="component" value="Unassembled WGS sequence"/>
</dbReference>
<proteinExistence type="predicted"/>
<keyword evidence="1" id="KW-0812">Transmembrane</keyword>
<keyword evidence="4" id="KW-1185">Reference proteome</keyword>
<feature type="transmembrane region" description="Helical" evidence="1">
    <location>
        <begin position="341"/>
        <end position="362"/>
    </location>
</feature>
<dbReference type="PANTHER" id="PTHR23028">
    <property type="entry name" value="ACETYLTRANSFERASE"/>
    <property type="match status" value="1"/>
</dbReference>
<evidence type="ECO:0000313" key="3">
    <source>
        <dbReference type="EMBL" id="MBB5753951.1"/>
    </source>
</evidence>
<feature type="transmembrane region" description="Helical" evidence="1">
    <location>
        <begin position="47"/>
        <end position="70"/>
    </location>
</feature>
<dbReference type="RefSeq" id="WP_183857217.1">
    <property type="nucleotide sequence ID" value="NZ_JACHOO010000006.1"/>
</dbReference>
<comment type="caution">
    <text evidence="3">The sequence shown here is derived from an EMBL/GenBank/DDBJ whole genome shotgun (WGS) entry which is preliminary data.</text>
</comment>
<protein>
    <submittedName>
        <fullName evidence="3">Peptidoglycan/LPS O-acetylase OafA/YrhL</fullName>
    </submittedName>
</protein>
<dbReference type="InterPro" id="IPR002656">
    <property type="entry name" value="Acyl_transf_3_dom"/>
</dbReference>
<feature type="transmembrane region" description="Helical" evidence="1">
    <location>
        <begin position="281"/>
        <end position="301"/>
    </location>
</feature>
<organism evidence="3 4">
    <name type="scientific">Prosthecomicrobium pneumaticum</name>
    <dbReference type="NCBI Taxonomy" id="81895"/>
    <lineage>
        <taxon>Bacteria</taxon>
        <taxon>Pseudomonadati</taxon>
        <taxon>Pseudomonadota</taxon>
        <taxon>Alphaproteobacteria</taxon>
        <taxon>Hyphomicrobiales</taxon>
        <taxon>Kaistiaceae</taxon>
        <taxon>Prosthecomicrobium</taxon>
    </lineage>
</organism>
<feature type="transmembrane region" description="Helical" evidence="1">
    <location>
        <begin position="90"/>
        <end position="108"/>
    </location>
</feature>
<dbReference type="GO" id="GO:0016747">
    <property type="term" value="F:acyltransferase activity, transferring groups other than amino-acyl groups"/>
    <property type="evidence" value="ECO:0007669"/>
    <property type="project" value="InterPro"/>
</dbReference>
<accession>A0A7W9L2Y4</accession>
<keyword evidence="1" id="KW-0472">Membrane</keyword>
<dbReference type="InterPro" id="IPR050879">
    <property type="entry name" value="Acyltransferase_3"/>
</dbReference>
<reference evidence="3 4" key="1">
    <citation type="submission" date="2020-08" db="EMBL/GenBank/DDBJ databases">
        <title>Genomic Encyclopedia of Type Strains, Phase IV (KMG-IV): sequencing the most valuable type-strain genomes for metagenomic binning, comparative biology and taxonomic classification.</title>
        <authorList>
            <person name="Goeker M."/>
        </authorList>
    </citation>
    <scope>NUCLEOTIDE SEQUENCE [LARGE SCALE GENOMIC DNA]</scope>
    <source>
        <strain evidence="3 4">DSM 16268</strain>
    </source>
</reference>
<dbReference type="AlphaFoldDB" id="A0A7W9L2Y4"/>
<dbReference type="PANTHER" id="PTHR23028:SF134">
    <property type="entry name" value="PUTATIVE (AFU_ORTHOLOGUE AFUA_4G08520)-RELATED"/>
    <property type="match status" value="1"/>
</dbReference>
<evidence type="ECO:0000313" key="4">
    <source>
        <dbReference type="Proteomes" id="UP000523821"/>
    </source>
</evidence>
<feature type="domain" description="Acyltransferase 3" evidence="2">
    <location>
        <begin position="3"/>
        <end position="358"/>
    </location>
</feature>
<dbReference type="Pfam" id="PF01757">
    <property type="entry name" value="Acyl_transf_3"/>
    <property type="match status" value="1"/>
</dbReference>
<feature type="transmembrane region" description="Helical" evidence="1">
    <location>
        <begin position="248"/>
        <end position="269"/>
    </location>
</feature>